<dbReference type="InterPro" id="IPR027843">
    <property type="entry name" value="DUF4440"/>
</dbReference>
<keyword evidence="1" id="KW-0732">Signal</keyword>
<feature type="signal peptide" evidence="1">
    <location>
        <begin position="1"/>
        <end position="20"/>
    </location>
</feature>
<dbReference type="SUPFAM" id="SSF54427">
    <property type="entry name" value="NTF2-like"/>
    <property type="match status" value="1"/>
</dbReference>
<dbReference type="InterPro" id="IPR032710">
    <property type="entry name" value="NTF2-like_dom_sf"/>
</dbReference>
<keyword evidence="4" id="KW-1185">Reference proteome</keyword>
<sequence length="154" mass="17112">MRLRLFLPVAVVFTTLAAHAAPLPRGGHSGRIKPVPAETEIRATLDSTSSGWNKGDLSQYLSAYVPTATEMGPDGPRGGVERIELTMRNGFWKTGRPLQQLRYEHVEVRMLGKEAALVTGQFVLTGGGRPDRTGWFTTVWTRTKQGWRMIHDHS</sequence>
<dbReference type="AlphaFoldDB" id="A0A418ME28"/>
<evidence type="ECO:0000313" key="3">
    <source>
        <dbReference type="EMBL" id="RIV25031.1"/>
    </source>
</evidence>
<gene>
    <name evidence="3" type="ORF">DYU11_06855</name>
</gene>
<organism evidence="3 4">
    <name type="scientific">Fibrisoma montanum</name>
    <dbReference type="NCBI Taxonomy" id="2305895"/>
    <lineage>
        <taxon>Bacteria</taxon>
        <taxon>Pseudomonadati</taxon>
        <taxon>Bacteroidota</taxon>
        <taxon>Cytophagia</taxon>
        <taxon>Cytophagales</taxon>
        <taxon>Spirosomataceae</taxon>
        <taxon>Fibrisoma</taxon>
    </lineage>
</organism>
<feature type="chain" id="PRO_5019191909" evidence="1">
    <location>
        <begin position="21"/>
        <end position="154"/>
    </location>
</feature>
<dbReference type="Proteomes" id="UP000283523">
    <property type="component" value="Unassembled WGS sequence"/>
</dbReference>
<name>A0A418ME28_9BACT</name>
<dbReference type="EMBL" id="QXED01000002">
    <property type="protein sequence ID" value="RIV25031.1"/>
    <property type="molecule type" value="Genomic_DNA"/>
</dbReference>
<evidence type="ECO:0000259" key="2">
    <source>
        <dbReference type="Pfam" id="PF14534"/>
    </source>
</evidence>
<protein>
    <submittedName>
        <fullName evidence="3">Nuclear transport factor 2 family protein</fullName>
    </submittedName>
</protein>
<evidence type="ECO:0000256" key="1">
    <source>
        <dbReference type="SAM" id="SignalP"/>
    </source>
</evidence>
<dbReference type="Gene3D" id="3.10.450.50">
    <property type="match status" value="1"/>
</dbReference>
<comment type="caution">
    <text evidence="3">The sequence shown here is derived from an EMBL/GenBank/DDBJ whole genome shotgun (WGS) entry which is preliminary data.</text>
</comment>
<dbReference type="OrthoDB" id="120856at2"/>
<feature type="domain" description="DUF4440" evidence="2">
    <location>
        <begin position="50"/>
        <end position="149"/>
    </location>
</feature>
<reference evidence="3 4" key="1">
    <citation type="submission" date="2018-08" db="EMBL/GenBank/DDBJ databases">
        <title>Fibrisoma montanum sp. nov., isolated from Danxia mountain soil.</title>
        <authorList>
            <person name="Huang Y."/>
        </authorList>
    </citation>
    <scope>NUCLEOTIDE SEQUENCE [LARGE SCALE GENOMIC DNA]</scope>
    <source>
        <strain evidence="3 4">HYT19</strain>
    </source>
</reference>
<dbReference type="Pfam" id="PF14534">
    <property type="entry name" value="DUF4440"/>
    <property type="match status" value="1"/>
</dbReference>
<proteinExistence type="predicted"/>
<evidence type="ECO:0000313" key="4">
    <source>
        <dbReference type="Proteomes" id="UP000283523"/>
    </source>
</evidence>
<dbReference type="RefSeq" id="WP_119666917.1">
    <property type="nucleotide sequence ID" value="NZ_QXED01000002.1"/>
</dbReference>
<accession>A0A418ME28</accession>